<organism evidence="12 13">
    <name type="scientific">Ricinus communis</name>
    <name type="common">Castor bean</name>
    <dbReference type="NCBI Taxonomy" id="3988"/>
    <lineage>
        <taxon>Eukaryota</taxon>
        <taxon>Viridiplantae</taxon>
        <taxon>Streptophyta</taxon>
        <taxon>Embryophyta</taxon>
        <taxon>Tracheophyta</taxon>
        <taxon>Spermatophyta</taxon>
        <taxon>Magnoliopsida</taxon>
        <taxon>eudicotyledons</taxon>
        <taxon>Gunneridae</taxon>
        <taxon>Pentapetalae</taxon>
        <taxon>rosids</taxon>
        <taxon>fabids</taxon>
        <taxon>Malpighiales</taxon>
        <taxon>Euphorbiaceae</taxon>
        <taxon>Acalyphoideae</taxon>
        <taxon>Acalypheae</taxon>
        <taxon>Ricinus</taxon>
    </lineage>
</organism>
<dbReference type="AlphaFoldDB" id="B9RP98"/>
<evidence type="ECO:0000259" key="11">
    <source>
        <dbReference type="SMART" id="SM00499"/>
    </source>
</evidence>
<keyword evidence="8" id="KW-0449">Lipoprotein</keyword>
<dbReference type="eggNOG" id="ENOG502S0FC">
    <property type="taxonomic scope" value="Eukaryota"/>
</dbReference>
<evidence type="ECO:0000256" key="7">
    <source>
        <dbReference type="ARBA" id="ARBA00023180"/>
    </source>
</evidence>
<dbReference type="GO" id="GO:0098552">
    <property type="term" value="C:side of membrane"/>
    <property type="evidence" value="ECO:0007669"/>
    <property type="project" value="UniProtKB-KW"/>
</dbReference>
<evidence type="ECO:0000313" key="12">
    <source>
        <dbReference type="EMBL" id="EEF47016.1"/>
    </source>
</evidence>
<evidence type="ECO:0000256" key="5">
    <source>
        <dbReference type="ARBA" id="ARBA00022729"/>
    </source>
</evidence>
<dbReference type="InterPro" id="IPR043325">
    <property type="entry name" value="LTSS"/>
</dbReference>
<sequence>MGSVKKMAVCWIVVVSLIIGSEASLQQDEQDCADQLTNLASCIPYVSGTAKNPTPQCCQDTQKVKASKPKCLCVLIKESTDPSMGLPVNTTLALHMPSACNIDAEVSDCPSILNLPPDSPDAKIFKEAAASSDAATAAPADSPPTSASSSSSGSSNTGSKATSSSNNGAKKKMFWGGVITAFAASMFM</sequence>
<evidence type="ECO:0000256" key="4">
    <source>
        <dbReference type="ARBA" id="ARBA00022622"/>
    </source>
</evidence>
<evidence type="ECO:0000256" key="8">
    <source>
        <dbReference type="ARBA" id="ARBA00023288"/>
    </source>
</evidence>
<keyword evidence="4" id="KW-0472">Membrane</keyword>
<evidence type="ECO:0000256" key="9">
    <source>
        <dbReference type="SAM" id="MobiDB-lite"/>
    </source>
</evidence>
<dbReference type="SMART" id="SM00499">
    <property type="entry name" value="AAI"/>
    <property type="match status" value="1"/>
</dbReference>
<evidence type="ECO:0000256" key="6">
    <source>
        <dbReference type="ARBA" id="ARBA00023157"/>
    </source>
</evidence>
<dbReference type="Gene3D" id="1.10.110.10">
    <property type="entry name" value="Plant lipid-transfer and hydrophobic proteins"/>
    <property type="match status" value="1"/>
</dbReference>
<evidence type="ECO:0000256" key="1">
    <source>
        <dbReference type="ARBA" id="ARBA00004609"/>
    </source>
</evidence>
<dbReference type="InterPro" id="IPR036312">
    <property type="entry name" value="Bifun_inhib/LTP/seed_sf"/>
</dbReference>
<keyword evidence="6" id="KW-1015">Disulfide bond</keyword>
<keyword evidence="13" id="KW-1185">Reference proteome</keyword>
<comment type="similarity">
    <text evidence="2">Belongs to the plant LTP family.</text>
</comment>
<keyword evidence="5 10" id="KW-0732">Signal</keyword>
<dbReference type="CDD" id="cd00010">
    <property type="entry name" value="AAI_LTSS"/>
    <property type="match status" value="1"/>
</dbReference>
<dbReference type="EMBL" id="EQ973791">
    <property type="protein sequence ID" value="EEF47016.1"/>
    <property type="molecule type" value="Genomic_DNA"/>
</dbReference>
<proteinExistence type="inferred from homology"/>
<keyword evidence="7" id="KW-0325">Glycoprotein</keyword>
<feature type="chain" id="PRO_5002888507" evidence="10">
    <location>
        <begin position="24"/>
        <end position="188"/>
    </location>
</feature>
<dbReference type="KEGG" id="rcu:8278583"/>
<dbReference type="InterPro" id="IPR016140">
    <property type="entry name" value="Bifunc_inhib/LTP/seed_store"/>
</dbReference>
<reference evidence="13" key="1">
    <citation type="journal article" date="2010" name="Nat. Biotechnol.">
        <title>Draft genome sequence of the oilseed species Ricinus communis.</title>
        <authorList>
            <person name="Chan A.P."/>
            <person name="Crabtree J."/>
            <person name="Zhao Q."/>
            <person name="Lorenzi H."/>
            <person name="Orvis J."/>
            <person name="Puiu D."/>
            <person name="Melake-Berhan A."/>
            <person name="Jones K.M."/>
            <person name="Redman J."/>
            <person name="Chen G."/>
            <person name="Cahoon E.B."/>
            <person name="Gedil M."/>
            <person name="Stanke M."/>
            <person name="Haas B.J."/>
            <person name="Wortman J.R."/>
            <person name="Fraser-Liggett C.M."/>
            <person name="Ravel J."/>
            <person name="Rabinowicz P.D."/>
        </authorList>
    </citation>
    <scope>NUCLEOTIDE SEQUENCE [LARGE SCALE GENOMIC DNA]</scope>
    <source>
        <strain evidence="13">cv. Hale</strain>
    </source>
</reference>
<evidence type="ECO:0000256" key="2">
    <source>
        <dbReference type="ARBA" id="ARBA00009748"/>
    </source>
</evidence>
<protein>
    <submittedName>
        <fullName evidence="12">Lipid binding protein, putative</fullName>
    </submittedName>
</protein>
<accession>B9RP98</accession>
<dbReference type="Proteomes" id="UP000008311">
    <property type="component" value="Unassembled WGS sequence"/>
</dbReference>
<dbReference type="GO" id="GO:0005886">
    <property type="term" value="C:plasma membrane"/>
    <property type="evidence" value="ECO:0007669"/>
    <property type="project" value="UniProtKB-SubCell"/>
</dbReference>
<name>B9RP98_RICCO</name>
<keyword evidence="4" id="KW-0336">GPI-anchor</keyword>
<dbReference type="PANTHER" id="PTHR33044">
    <property type="entry name" value="BIFUNCTIONAL INHIBITOR/LIPID-TRANSFER PROTEIN/SEED STORAGE 2S ALBUMIN SUPERFAMILY PROTEIN-RELATED"/>
    <property type="match status" value="1"/>
</dbReference>
<dbReference type="OrthoDB" id="779300at2759"/>
<feature type="signal peptide" evidence="10">
    <location>
        <begin position="1"/>
        <end position="23"/>
    </location>
</feature>
<dbReference type="Pfam" id="PF14368">
    <property type="entry name" value="LTP_2"/>
    <property type="match status" value="1"/>
</dbReference>
<dbReference type="STRING" id="3988.B9RP98"/>
<keyword evidence="3" id="KW-1003">Cell membrane</keyword>
<evidence type="ECO:0000256" key="3">
    <source>
        <dbReference type="ARBA" id="ARBA00022475"/>
    </source>
</evidence>
<feature type="region of interest" description="Disordered" evidence="9">
    <location>
        <begin position="128"/>
        <end position="167"/>
    </location>
</feature>
<evidence type="ECO:0000256" key="10">
    <source>
        <dbReference type="SAM" id="SignalP"/>
    </source>
</evidence>
<dbReference type="InParanoid" id="B9RP98"/>
<feature type="domain" description="Bifunctional inhibitor/plant lipid transfer protein/seed storage helical" evidence="11">
    <location>
        <begin position="32"/>
        <end position="109"/>
    </location>
</feature>
<comment type="subcellular location">
    <subcellularLocation>
        <location evidence="1">Cell membrane</location>
        <topology evidence="1">Lipid-anchor</topology>
        <topology evidence="1">GPI-anchor</topology>
    </subcellularLocation>
</comment>
<evidence type="ECO:0000313" key="13">
    <source>
        <dbReference type="Proteomes" id="UP000008311"/>
    </source>
</evidence>
<gene>
    <name evidence="12" type="ORF">RCOM_0925740</name>
</gene>
<dbReference type="SUPFAM" id="SSF47699">
    <property type="entry name" value="Bifunctional inhibitor/lipid-transfer protein/seed storage 2S albumin"/>
    <property type="match status" value="1"/>
</dbReference>